<dbReference type="STRING" id="44941.A0A397UX99"/>
<comment type="caution">
    <text evidence="3">The sequence shown here is derived from an EMBL/GenBank/DDBJ whole genome shotgun (WGS) entry which is preliminary data.</text>
</comment>
<reference evidence="3 4" key="1">
    <citation type="submission" date="2018-06" db="EMBL/GenBank/DDBJ databases">
        <title>Comparative genomics reveals the genomic features of Rhizophagus irregularis, R. cerebriforme, R. diaphanum and Gigaspora rosea, and their symbiotic lifestyle signature.</title>
        <authorList>
            <person name="Morin E."/>
            <person name="San Clemente H."/>
            <person name="Chen E.C.H."/>
            <person name="De La Providencia I."/>
            <person name="Hainaut M."/>
            <person name="Kuo A."/>
            <person name="Kohler A."/>
            <person name="Murat C."/>
            <person name="Tang N."/>
            <person name="Roy S."/>
            <person name="Loubradou J."/>
            <person name="Henrissat B."/>
            <person name="Grigoriev I.V."/>
            <person name="Corradi N."/>
            <person name="Roux C."/>
            <person name="Martin F.M."/>
        </authorList>
    </citation>
    <scope>NUCLEOTIDE SEQUENCE [LARGE SCALE GENOMIC DNA]</scope>
    <source>
        <strain evidence="3 4">DAOM 194757</strain>
    </source>
</reference>
<dbReference type="InterPro" id="IPR001810">
    <property type="entry name" value="F-box_dom"/>
</dbReference>
<name>A0A397UX99_9GLOM</name>
<evidence type="ECO:0000313" key="4">
    <source>
        <dbReference type="Proteomes" id="UP000266673"/>
    </source>
</evidence>
<proteinExistence type="predicted"/>
<dbReference type="CDD" id="cd09917">
    <property type="entry name" value="F-box_SF"/>
    <property type="match status" value="1"/>
</dbReference>
<feature type="region of interest" description="Disordered" evidence="1">
    <location>
        <begin position="288"/>
        <end position="309"/>
    </location>
</feature>
<dbReference type="SMART" id="SM00256">
    <property type="entry name" value="FBOX"/>
    <property type="match status" value="1"/>
</dbReference>
<gene>
    <name evidence="3" type="ORF">C2G38_2193892</name>
</gene>
<feature type="domain" description="F-box" evidence="2">
    <location>
        <begin position="94"/>
        <end position="146"/>
    </location>
</feature>
<dbReference type="InterPro" id="IPR036047">
    <property type="entry name" value="F-box-like_dom_sf"/>
</dbReference>
<dbReference type="AlphaFoldDB" id="A0A397UX99"/>
<protein>
    <recommendedName>
        <fullName evidence="2">F-box domain-containing protein</fullName>
    </recommendedName>
</protein>
<evidence type="ECO:0000313" key="3">
    <source>
        <dbReference type="EMBL" id="RIB14864.1"/>
    </source>
</evidence>
<evidence type="ECO:0000259" key="2">
    <source>
        <dbReference type="PROSITE" id="PS50181"/>
    </source>
</evidence>
<dbReference type="Gene3D" id="1.20.1280.50">
    <property type="match status" value="1"/>
</dbReference>
<dbReference type="SUPFAM" id="SSF81383">
    <property type="entry name" value="F-box domain"/>
    <property type="match status" value="1"/>
</dbReference>
<feature type="compositionally biased region" description="Basic and acidic residues" evidence="1">
    <location>
        <begin position="288"/>
        <end position="300"/>
    </location>
</feature>
<dbReference type="OrthoDB" id="2322499at2759"/>
<dbReference type="Pfam" id="PF00646">
    <property type="entry name" value="F-box"/>
    <property type="match status" value="1"/>
</dbReference>
<keyword evidence="4" id="KW-1185">Reference proteome</keyword>
<evidence type="ECO:0000256" key="1">
    <source>
        <dbReference type="SAM" id="MobiDB-lite"/>
    </source>
</evidence>
<dbReference type="PROSITE" id="PS50181">
    <property type="entry name" value="FBOX"/>
    <property type="match status" value="1"/>
</dbReference>
<dbReference type="Proteomes" id="UP000266673">
    <property type="component" value="Unassembled WGS sequence"/>
</dbReference>
<organism evidence="3 4">
    <name type="scientific">Gigaspora rosea</name>
    <dbReference type="NCBI Taxonomy" id="44941"/>
    <lineage>
        <taxon>Eukaryota</taxon>
        <taxon>Fungi</taxon>
        <taxon>Fungi incertae sedis</taxon>
        <taxon>Mucoromycota</taxon>
        <taxon>Glomeromycotina</taxon>
        <taxon>Glomeromycetes</taxon>
        <taxon>Diversisporales</taxon>
        <taxon>Gigasporaceae</taxon>
        <taxon>Gigaspora</taxon>
    </lineage>
</organism>
<dbReference type="EMBL" id="QKWP01000790">
    <property type="protein sequence ID" value="RIB14864.1"/>
    <property type="molecule type" value="Genomic_DNA"/>
</dbReference>
<feature type="compositionally biased region" description="Basic residues" evidence="1">
    <location>
        <begin position="75"/>
        <end position="91"/>
    </location>
</feature>
<accession>A0A397UX99</accession>
<feature type="region of interest" description="Disordered" evidence="1">
    <location>
        <begin position="69"/>
        <end position="91"/>
    </location>
</feature>
<sequence length="309" mass="36575">MGIFVYQTRLIVIVYLSLFKKDKFHFLESSSTDVIPKKKSVQRTTRSSTSSQTTIMEYISTYELIETNETNDPPKKKRKKNSRPRIKKWKSSKPHPILSFPPELFINIFYFCEPQTLLSLSKVCRQFAMYLNSSDSFITNKIWKDSRQGFLSYLKMDPPEGMTEKEYCKLSVERGCIICGQPRVRKVYWAFRVRCCVDCLDKITISDYRIDGEMGIPSRVLLGLPYYPQQKWARRRGSFIVKAYSIKQVRDAYKEYKKVPAKERDNWCRNMKIQGIEIMKEISQRMKDDSNKRNETETHQTHQTHVFIE</sequence>